<keyword evidence="1" id="KW-0812">Transmembrane</keyword>
<dbReference type="EMBL" id="MNBE01000310">
    <property type="protein sequence ID" value="OKP10860.1"/>
    <property type="molecule type" value="Genomic_DNA"/>
</dbReference>
<gene>
    <name evidence="2" type="ORF">PENSUB_3680</name>
</gene>
<reference evidence="2 3" key="1">
    <citation type="submission" date="2016-10" db="EMBL/GenBank/DDBJ databases">
        <title>Genome sequence of the ascomycete fungus Penicillium subrubescens.</title>
        <authorList>
            <person name="De Vries R.P."/>
            <person name="Peng M."/>
            <person name="Dilokpimol A."/>
            <person name="Hilden K."/>
            <person name="Makela M.R."/>
            <person name="Grigoriev I."/>
            <person name="Riley R."/>
            <person name="Granchi Z."/>
        </authorList>
    </citation>
    <scope>NUCLEOTIDE SEQUENCE [LARGE SCALE GENOMIC DNA]</scope>
    <source>
        <strain evidence="2 3">CBS 132785</strain>
    </source>
</reference>
<evidence type="ECO:0000256" key="1">
    <source>
        <dbReference type="SAM" id="Phobius"/>
    </source>
</evidence>
<keyword evidence="1" id="KW-1133">Transmembrane helix</keyword>
<keyword evidence="3" id="KW-1185">Reference proteome</keyword>
<proteinExistence type="predicted"/>
<evidence type="ECO:0000313" key="3">
    <source>
        <dbReference type="Proteomes" id="UP000186955"/>
    </source>
</evidence>
<evidence type="ECO:0000313" key="2">
    <source>
        <dbReference type="EMBL" id="OKP10860.1"/>
    </source>
</evidence>
<feature type="transmembrane region" description="Helical" evidence="1">
    <location>
        <begin position="6"/>
        <end position="29"/>
    </location>
</feature>
<comment type="caution">
    <text evidence="2">The sequence shown here is derived from an EMBL/GenBank/DDBJ whole genome shotgun (WGS) entry which is preliminary data.</text>
</comment>
<dbReference type="Proteomes" id="UP000186955">
    <property type="component" value="Unassembled WGS sequence"/>
</dbReference>
<protein>
    <submittedName>
        <fullName evidence="2">Uncharacterized protein</fullName>
    </submittedName>
</protein>
<name>A0A1Q5UEF7_9EURO</name>
<accession>A0A1Q5UEF7</accession>
<dbReference type="AlphaFoldDB" id="A0A1Q5UEF7"/>
<organism evidence="2 3">
    <name type="scientific">Penicillium subrubescens</name>
    <dbReference type="NCBI Taxonomy" id="1316194"/>
    <lineage>
        <taxon>Eukaryota</taxon>
        <taxon>Fungi</taxon>
        <taxon>Dikarya</taxon>
        <taxon>Ascomycota</taxon>
        <taxon>Pezizomycotina</taxon>
        <taxon>Eurotiomycetes</taxon>
        <taxon>Eurotiomycetidae</taxon>
        <taxon>Eurotiales</taxon>
        <taxon>Aspergillaceae</taxon>
        <taxon>Penicillium</taxon>
    </lineage>
</organism>
<sequence length="84" mass="10034">MEEGQIEHSAIVAQLGFFMVGLYIVYPFWNRSRDIKKEIQNLYVFFEAFTRDGSIEPVLAVNHTRVMLQQHFHYCRVTRFYGEN</sequence>
<keyword evidence="1" id="KW-0472">Membrane</keyword>